<organism evidence="3">
    <name type="scientific">Harpegnathos saltator</name>
    <name type="common">Jerdon's jumping ant</name>
    <dbReference type="NCBI Taxonomy" id="610380"/>
    <lineage>
        <taxon>Eukaryota</taxon>
        <taxon>Metazoa</taxon>
        <taxon>Ecdysozoa</taxon>
        <taxon>Arthropoda</taxon>
        <taxon>Hexapoda</taxon>
        <taxon>Insecta</taxon>
        <taxon>Pterygota</taxon>
        <taxon>Neoptera</taxon>
        <taxon>Endopterygota</taxon>
        <taxon>Hymenoptera</taxon>
        <taxon>Apocrita</taxon>
        <taxon>Aculeata</taxon>
        <taxon>Formicoidea</taxon>
        <taxon>Formicidae</taxon>
        <taxon>Ponerinae</taxon>
        <taxon>Ponerini</taxon>
        <taxon>Harpegnathos</taxon>
    </lineage>
</organism>
<sequence>MKLYLNYPSQEQRREHDCHGLFSKGFSLAYRPADNASWCQVLIHTVAANHCDKCESRMVHAYPFCCQLEKLPAANTPAVVMMVVVVVVVVVMVVVVVEPPLSRYLPLFIPGSFYHTPAHVAAIQVPSLLSDDRSTQKPPTCPVAILSAPVIPALGTPLCFKVSTSSRYFLERHLYLFSRRTSRCILSGQCEETDTESPTFCEDIVSQCFQRIDLDDVIASYSTPQQ</sequence>
<keyword evidence="1" id="KW-0812">Transmembrane</keyword>
<dbReference type="AlphaFoldDB" id="E2BSZ4"/>
<name>E2BSZ4_HARSA</name>
<protein>
    <submittedName>
        <fullName evidence="2">Uncharacterized protein</fullName>
    </submittedName>
</protein>
<evidence type="ECO:0000313" key="2">
    <source>
        <dbReference type="EMBL" id="EFN81182.1"/>
    </source>
</evidence>
<proteinExistence type="predicted"/>
<accession>E2BSZ4</accession>
<dbReference type="EMBL" id="GL450313">
    <property type="protein sequence ID" value="EFN81182.1"/>
    <property type="molecule type" value="Genomic_DNA"/>
</dbReference>
<keyword evidence="1" id="KW-1133">Transmembrane helix</keyword>
<dbReference type="Proteomes" id="UP000008237">
    <property type="component" value="Unassembled WGS sequence"/>
</dbReference>
<keyword evidence="1" id="KW-0472">Membrane</keyword>
<keyword evidence="3" id="KW-1185">Reference proteome</keyword>
<reference evidence="2 3" key="1">
    <citation type="journal article" date="2010" name="Science">
        <title>Genomic comparison of the ants Camponotus floridanus and Harpegnathos saltator.</title>
        <authorList>
            <person name="Bonasio R."/>
            <person name="Zhang G."/>
            <person name="Ye C."/>
            <person name="Mutti N.S."/>
            <person name="Fang X."/>
            <person name="Qin N."/>
            <person name="Donahue G."/>
            <person name="Yang P."/>
            <person name="Li Q."/>
            <person name="Li C."/>
            <person name="Zhang P."/>
            <person name="Huang Z."/>
            <person name="Berger S.L."/>
            <person name="Reinberg D."/>
            <person name="Wang J."/>
            <person name="Liebig J."/>
        </authorList>
    </citation>
    <scope>NUCLEOTIDE SEQUENCE [LARGE SCALE GENOMIC DNA]</scope>
    <source>
        <strain evidence="2 3">R22 G/1</strain>
    </source>
</reference>
<dbReference type="InParanoid" id="E2BSZ4"/>
<evidence type="ECO:0000256" key="1">
    <source>
        <dbReference type="SAM" id="Phobius"/>
    </source>
</evidence>
<gene>
    <name evidence="2" type="ORF">EAI_13114</name>
</gene>
<feature type="transmembrane region" description="Helical" evidence="1">
    <location>
        <begin position="78"/>
        <end position="97"/>
    </location>
</feature>
<evidence type="ECO:0000313" key="3">
    <source>
        <dbReference type="Proteomes" id="UP000008237"/>
    </source>
</evidence>